<evidence type="ECO:0000259" key="1">
    <source>
        <dbReference type="Pfam" id="PF03886"/>
    </source>
</evidence>
<proteinExistence type="predicted"/>
<sequence>MAVFLLAAVMISGCVGSKIPSEQILRIAPRQAAAMQANSTGDGTLGTSHRFGGPLILMENFESFPALDRSAVMMARGNVLTPSTRWYWEGAPASIATVSIASSLQANREYTLVWPARNRQEHQAVLTGRVERFEVREHESEMVISLRMALWTERGKVLLLTRSVDVHEPLSAMTPQAIADAASKGMASAAQSVGEWLKTEGLQAIAAQH</sequence>
<evidence type="ECO:0000313" key="3">
    <source>
        <dbReference type="Proteomes" id="UP000503840"/>
    </source>
</evidence>
<evidence type="ECO:0000313" key="2">
    <source>
        <dbReference type="EMBL" id="GFM34779.1"/>
    </source>
</evidence>
<feature type="domain" description="ABC-type transport auxiliary lipoprotein component" evidence="1">
    <location>
        <begin position="64"/>
        <end position="193"/>
    </location>
</feature>
<reference evidence="2 3" key="1">
    <citation type="submission" date="2020-05" db="EMBL/GenBank/DDBJ databases">
        <title>Draft genome sequence of Desulfovibrio sp. strain HN2T.</title>
        <authorList>
            <person name="Ueno A."/>
            <person name="Tamazawa S."/>
            <person name="Tamamura S."/>
            <person name="Murakami T."/>
            <person name="Kiyama T."/>
            <person name="Inomata H."/>
            <person name="Amano Y."/>
            <person name="Miyakawa K."/>
            <person name="Tamaki H."/>
            <person name="Naganuma T."/>
            <person name="Kaneko K."/>
        </authorList>
    </citation>
    <scope>NUCLEOTIDE SEQUENCE [LARGE SCALE GENOMIC DNA]</scope>
    <source>
        <strain evidence="2 3">HN2</strain>
    </source>
</reference>
<keyword evidence="3" id="KW-1185">Reference proteome</keyword>
<protein>
    <recommendedName>
        <fullName evidence="1">ABC-type transport auxiliary lipoprotein component domain-containing protein</fullName>
    </recommendedName>
</protein>
<comment type="caution">
    <text evidence="2">The sequence shown here is derived from an EMBL/GenBank/DDBJ whole genome shotgun (WGS) entry which is preliminary data.</text>
</comment>
<dbReference type="Gene3D" id="3.40.50.10610">
    <property type="entry name" value="ABC-type transport auxiliary lipoprotein component"/>
    <property type="match status" value="1"/>
</dbReference>
<dbReference type="EMBL" id="BLVO01000016">
    <property type="protein sequence ID" value="GFM34779.1"/>
    <property type="molecule type" value="Genomic_DNA"/>
</dbReference>
<gene>
    <name evidence="2" type="ORF">DSM101010T_31440</name>
</gene>
<name>A0A7J0BMA5_9BACT</name>
<organism evidence="2 3">
    <name type="scientific">Desulfovibrio subterraneus</name>
    <dbReference type="NCBI Taxonomy" id="2718620"/>
    <lineage>
        <taxon>Bacteria</taxon>
        <taxon>Pseudomonadati</taxon>
        <taxon>Thermodesulfobacteriota</taxon>
        <taxon>Desulfovibrionia</taxon>
        <taxon>Desulfovibrionales</taxon>
        <taxon>Desulfovibrionaceae</taxon>
        <taxon>Desulfovibrio</taxon>
    </lineage>
</organism>
<dbReference type="Proteomes" id="UP000503840">
    <property type="component" value="Unassembled WGS sequence"/>
</dbReference>
<dbReference type="InterPro" id="IPR005586">
    <property type="entry name" value="ABC_trans_aux"/>
</dbReference>
<dbReference type="AlphaFoldDB" id="A0A7J0BMA5"/>
<accession>A0A7J0BMA5</accession>
<dbReference type="Pfam" id="PF03886">
    <property type="entry name" value="ABC_trans_aux"/>
    <property type="match status" value="1"/>
</dbReference>
<dbReference type="SUPFAM" id="SSF159594">
    <property type="entry name" value="XCC0632-like"/>
    <property type="match status" value="1"/>
</dbReference>